<dbReference type="InterPro" id="IPR050490">
    <property type="entry name" value="Bact_solute-bd_prot1"/>
</dbReference>
<dbReference type="Pfam" id="PF01547">
    <property type="entry name" value="SBP_bac_1"/>
    <property type="match status" value="1"/>
</dbReference>
<dbReference type="PANTHER" id="PTHR43649:SF29">
    <property type="entry name" value="OSMOPROTECTIVE COMPOUNDS-BINDING PROTEIN GGTB"/>
    <property type="match status" value="1"/>
</dbReference>
<gene>
    <name evidence="4" type="ORF">ERS852523_03303</name>
    <name evidence="5" type="ORF">GT712_15210</name>
</gene>
<keyword evidence="2" id="KW-0813">Transport</keyword>
<dbReference type="AlphaFoldDB" id="A0A174SE86"/>
<dbReference type="EMBL" id="CZAW01000045">
    <property type="protein sequence ID" value="CUP92839.1"/>
    <property type="molecule type" value="Genomic_DNA"/>
</dbReference>
<dbReference type="SUPFAM" id="SSF53850">
    <property type="entry name" value="Periplasmic binding protein-like II"/>
    <property type="match status" value="1"/>
</dbReference>
<name>A0A174SE86_9FIRM</name>
<evidence type="ECO:0000256" key="3">
    <source>
        <dbReference type="SAM" id="SignalP"/>
    </source>
</evidence>
<dbReference type="Proteomes" id="UP000095712">
    <property type="component" value="Unassembled WGS sequence"/>
</dbReference>
<protein>
    <submittedName>
        <fullName evidence="5">Extracellular solute-binding protein</fullName>
    </submittedName>
    <submittedName>
        <fullName evidence="4">p39</fullName>
    </submittedName>
</protein>
<dbReference type="InterPro" id="IPR006059">
    <property type="entry name" value="SBP"/>
</dbReference>
<dbReference type="PANTHER" id="PTHR43649">
    <property type="entry name" value="ARABINOSE-BINDING PROTEIN-RELATED"/>
    <property type="match status" value="1"/>
</dbReference>
<reference evidence="4 6" key="1">
    <citation type="submission" date="2015-09" db="EMBL/GenBank/DDBJ databases">
        <authorList>
            <consortium name="Pathogen Informatics"/>
        </authorList>
    </citation>
    <scope>NUCLEOTIDE SEQUENCE [LARGE SCALE GENOMIC DNA]</scope>
    <source>
        <strain evidence="4 6">2789STDY5834911</strain>
    </source>
</reference>
<accession>A0A174SE86</accession>
<dbReference type="Gene3D" id="3.40.190.10">
    <property type="entry name" value="Periplasmic binding protein-like II"/>
    <property type="match status" value="2"/>
</dbReference>
<dbReference type="EMBL" id="WWVF01000036">
    <property type="protein sequence ID" value="MZS90381.1"/>
    <property type="molecule type" value="Genomic_DNA"/>
</dbReference>
<dbReference type="Proteomes" id="UP000477156">
    <property type="component" value="Unassembled WGS sequence"/>
</dbReference>
<sequence>MKKFTVCLLIGAMAASMLTGCGSNGGSSDSSDSKADSSSETMTIMMNGSDSDAFMEGYRKIVDGFNESNEYGVKVEIQNITNADYKTKLTTMMASDSEPDIIFTWPLGYLENFVNGDKVVSIQKYLDEDEDWKNSFNGGILDPLTYDGEVYAIPTQQSTAIMYYNKAIFDKYGLEVPTTYDEYVQVCDTLKENGVTPVALASTADDAWLVSQYIQQLSDGIKGEDLFNSLKDGTGKWNDEGMVEAGKLFQEEVNKGYFEDGFTGVSREEAQLQFANGQTAMYFNGCWEISNLDKKENAAEAENISCFLMPAVNEEYAGVEVGSVDTSYAITKNCKNVDAAVALLKYMTNEESTSLLLYDYGRTPSTNFDIDNSKLTPLCADFINLLGDVKVQTPWFDRVDTDLGNEFNNTTIGIANGDDVQEAFDTLQSYAESKSK</sequence>
<feature type="chain" id="PRO_5038293298" evidence="3">
    <location>
        <begin position="20"/>
        <end position="436"/>
    </location>
</feature>
<feature type="signal peptide" evidence="3">
    <location>
        <begin position="1"/>
        <end position="19"/>
    </location>
</feature>
<evidence type="ECO:0000313" key="6">
    <source>
        <dbReference type="Proteomes" id="UP000095712"/>
    </source>
</evidence>
<keyword evidence="3" id="KW-0732">Signal</keyword>
<reference evidence="5 7" key="2">
    <citation type="journal article" date="2019" name="Nat. Med.">
        <title>A library of human gut bacterial isolates paired with longitudinal multiomics data enables mechanistic microbiome research.</title>
        <authorList>
            <person name="Poyet M."/>
            <person name="Groussin M."/>
            <person name="Gibbons S.M."/>
            <person name="Avila-Pacheco J."/>
            <person name="Jiang X."/>
            <person name="Kearney S.M."/>
            <person name="Perrotta A.R."/>
            <person name="Berdy B."/>
            <person name="Zhao S."/>
            <person name="Lieberman T.D."/>
            <person name="Swanson P.K."/>
            <person name="Smith M."/>
            <person name="Roesemann S."/>
            <person name="Alexander J.E."/>
            <person name="Rich S.A."/>
            <person name="Livny J."/>
            <person name="Vlamakis H."/>
            <person name="Clish C."/>
            <person name="Bullock K."/>
            <person name="Deik A."/>
            <person name="Scott J."/>
            <person name="Pierce K.A."/>
            <person name="Xavier R.J."/>
            <person name="Alm E.J."/>
        </authorList>
    </citation>
    <scope>NUCLEOTIDE SEQUENCE [LARGE SCALE GENOMIC DNA]</scope>
    <source>
        <strain evidence="5 7">BIOML-A12</strain>
    </source>
</reference>
<dbReference type="PROSITE" id="PS51257">
    <property type="entry name" value="PROKAR_LIPOPROTEIN"/>
    <property type="match status" value="1"/>
</dbReference>
<evidence type="ECO:0000256" key="2">
    <source>
        <dbReference type="ARBA" id="ARBA00022448"/>
    </source>
</evidence>
<evidence type="ECO:0000256" key="1">
    <source>
        <dbReference type="ARBA" id="ARBA00008520"/>
    </source>
</evidence>
<evidence type="ECO:0000313" key="4">
    <source>
        <dbReference type="EMBL" id="CUP92839.1"/>
    </source>
</evidence>
<dbReference type="OrthoDB" id="41208at2"/>
<evidence type="ECO:0000313" key="7">
    <source>
        <dbReference type="Proteomes" id="UP000477156"/>
    </source>
</evidence>
<dbReference type="RefSeq" id="WP_055152971.1">
    <property type="nucleotide sequence ID" value="NZ_CZAW01000045.1"/>
</dbReference>
<proteinExistence type="inferred from homology"/>
<evidence type="ECO:0000313" key="5">
    <source>
        <dbReference type="EMBL" id="MZS90381.1"/>
    </source>
</evidence>
<comment type="similarity">
    <text evidence="1">Belongs to the bacterial solute-binding protein 1 family.</text>
</comment>
<organism evidence="4 6">
    <name type="scientific">Blautia wexlerae</name>
    <dbReference type="NCBI Taxonomy" id="418240"/>
    <lineage>
        <taxon>Bacteria</taxon>
        <taxon>Bacillati</taxon>
        <taxon>Bacillota</taxon>
        <taxon>Clostridia</taxon>
        <taxon>Lachnospirales</taxon>
        <taxon>Lachnospiraceae</taxon>
        <taxon>Blautia</taxon>
    </lineage>
</organism>